<evidence type="ECO:0000313" key="1">
    <source>
        <dbReference type="EMBL" id="KAH8013950.1"/>
    </source>
</evidence>
<dbReference type="Proteomes" id="UP000827872">
    <property type="component" value="Linkage Group LG02"/>
</dbReference>
<proteinExistence type="predicted"/>
<dbReference type="EMBL" id="CM037615">
    <property type="protein sequence ID" value="KAH8013950.1"/>
    <property type="molecule type" value="Genomic_DNA"/>
</dbReference>
<accession>A0ACB8G3E8</accession>
<comment type="caution">
    <text evidence="1">The sequence shown here is derived from an EMBL/GenBank/DDBJ whole genome shotgun (WGS) entry which is preliminary data.</text>
</comment>
<protein>
    <submittedName>
        <fullName evidence="1">Uncharacterized protein</fullName>
    </submittedName>
</protein>
<organism evidence="1 2">
    <name type="scientific">Sphaerodactylus townsendi</name>
    <dbReference type="NCBI Taxonomy" id="933632"/>
    <lineage>
        <taxon>Eukaryota</taxon>
        <taxon>Metazoa</taxon>
        <taxon>Chordata</taxon>
        <taxon>Craniata</taxon>
        <taxon>Vertebrata</taxon>
        <taxon>Euteleostomi</taxon>
        <taxon>Lepidosauria</taxon>
        <taxon>Squamata</taxon>
        <taxon>Bifurcata</taxon>
        <taxon>Gekkota</taxon>
        <taxon>Sphaerodactylidae</taxon>
        <taxon>Sphaerodactylus</taxon>
    </lineage>
</organism>
<keyword evidence="2" id="KW-1185">Reference proteome</keyword>
<reference evidence="1" key="1">
    <citation type="submission" date="2021-08" db="EMBL/GenBank/DDBJ databases">
        <title>The first chromosome-level gecko genome reveals the dynamic sex chromosomes of Neotropical dwarf geckos (Sphaerodactylidae: Sphaerodactylus).</title>
        <authorList>
            <person name="Pinto B.J."/>
            <person name="Keating S.E."/>
            <person name="Gamble T."/>
        </authorList>
    </citation>
    <scope>NUCLEOTIDE SEQUENCE</scope>
    <source>
        <strain evidence="1">TG3544</strain>
    </source>
</reference>
<gene>
    <name evidence="1" type="ORF">K3G42_023707</name>
</gene>
<name>A0ACB8G3E8_9SAUR</name>
<sequence length="104" mass="11250">MKAGNSENLLYSNKLLTFKVAEQAPAVQGGDCCHCYSSGSEHKGHLTWTQAAVAMAVGLLLTGPCPEFLSSFPEEVGSKSNFWYSYSFHTAAFPIAVLTYPRLA</sequence>
<evidence type="ECO:0000313" key="2">
    <source>
        <dbReference type="Proteomes" id="UP000827872"/>
    </source>
</evidence>